<dbReference type="PROSITE" id="PS50932">
    <property type="entry name" value="HTH_LACI_2"/>
    <property type="match status" value="1"/>
</dbReference>
<dbReference type="SMART" id="SM00354">
    <property type="entry name" value="HTH_LACI"/>
    <property type="match status" value="1"/>
</dbReference>
<evidence type="ECO:0000313" key="5">
    <source>
        <dbReference type="EMBL" id="GAA3369154.1"/>
    </source>
</evidence>
<organism evidence="5 6">
    <name type="scientific">Streptomyces sannanensis</name>
    <dbReference type="NCBI Taxonomy" id="285536"/>
    <lineage>
        <taxon>Bacteria</taxon>
        <taxon>Bacillati</taxon>
        <taxon>Actinomycetota</taxon>
        <taxon>Actinomycetes</taxon>
        <taxon>Kitasatosporales</taxon>
        <taxon>Streptomycetaceae</taxon>
        <taxon>Streptomyces</taxon>
    </lineage>
</organism>
<name>A0ABP6S635_9ACTN</name>
<dbReference type="InterPro" id="IPR000843">
    <property type="entry name" value="HTH_LacI"/>
</dbReference>
<dbReference type="Pfam" id="PF00356">
    <property type="entry name" value="LacI"/>
    <property type="match status" value="1"/>
</dbReference>
<proteinExistence type="predicted"/>
<dbReference type="InterPro" id="IPR010982">
    <property type="entry name" value="Lambda_DNA-bd_dom_sf"/>
</dbReference>
<dbReference type="Pfam" id="PF13377">
    <property type="entry name" value="Peripla_BP_3"/>
    <property type="match status" value="1"/>
</dbReference>
<dbReference type="RefSeq" id="WP_345034888.1">
    <property type="nucleotide sequence ID" value="NZ_BAAAYL010000001.1"/>
</dbReference>
<sequence>MSSGGTARGPAGRRTGIRDVARATGLSITTVSHALSGKGKIAGATRDRVLRAAEELGYRPDPVARGLVSGRTGILGLAVGHMTDRPWEATYRPYYAALSSGASMAAVERDYALVVVPGDPVSGLWARVPMDGLIIVDPVRDDPLLADCARRGLPVVTDGRPIDPGYGHVPTVESDLNRGMADILGHLRDVGARRVGLLSGPQPDAYTQDSEQLYREWCATAGQDPLIESPAPSEEPLEAALRLLSRPDRPDAVHGLNETYGQALLAAARRLGLAIPHDLLVSVMRETDQSGAAEDWDVPLTTLSLDARQLGSEAVGLLIDVLDGRPARDVMVPCTVVVRASTRRARSSG</sequence>
<dbReference type="Gene3D" id="3.40.50.2300">
    <property type="match status" value="2"/>
</dbReference>
<dbReference type="Proteomes" id="UP001499990">
    <property type="component" value="Unassembled WGS sequence"/>
</dbReference>
<dbReference type="SUPFAM" id="SSF47413">
    <property type="entry name" value="lambda repressor-like DNA-binding domains"/>
    <property type="match status" value="1"/>
</dbReference>
<dbReference type="InterPro" id="IPR028082">
    <property type="entry name" value="Peripla_BP_I"/>
</dbReference>
<protein>
    <submittedName>
        <fullName evidence="5">LacI family DNA-binding transcriptional regulator</fullName>
    </submittedName>
</protein>
<evidence type="ECO:0000256" key="3">
    <source>
        <dbReference type="ARBA" id="ARBA00023163"/>
    </source>
</evidence>
<dbReference type="PANTHER" id="PTHR30146:SF153">
    <property type="entry name" value="LACTOSE OPERON REPRESSOR"/>
    <property type="match status" value="1"/>
</dbReference>
<evidence type="ECO:0000313" key="6">
    <source>
        <dbReference type="Proteomes" id="UP001499990"/>
    </source>
</evidence>
<dbReference type="GO" id="GO:0003677">
    <property type="term" value="F:DNA binding"/>
    <property type="evidence" value="ECO:0007669"/>
    <property type="project" value="UniProtKB-KW"/>
</dbReference>
<evidence type="ECO:0000259" key="4">
    <source>
        <dbReference type="PROSITE" id="PS50932"/>
    </source>
</evidence>
<keyword evidence="6" id="KW-1185">Reference proteome</keyword>
<dbReference type="EMBL" id="BAAAYL010000001">
    <property type="protein sequence ID" value="GAA3369154.1"/>
    <property type="molecule type" value="Genomic_DNA"/>
</dbReference>
<feature type="domain" description="HTH lacI-type" evidence="4">
    <location>
        <begin position="15"/>
        <end position="69"/>
    </location>
</feature>
<dbReference type="PANTHER" id="PTHR30146">
    <property type="entry name" value="LACI-RELATED TRANSCRIPTIONAL REPRESSOR"/>
    <property type="match status" value="1"/>
</dbReference>
<dbReference type="SUPFAM" id="SSF53822">
    <property type="entry name" value="Periplasmic binding protein-like I"/>
    <property type="match status" value="1"/>
</dbReference>
<dbReference type="InterPro" id="IPR046335">
    <property type="entry name" value="LacI/GalR-like_sensor"/>
</dbReference>
<keyword evidence="1" id="KW-0805">Transcription regulation</keyword>
<keyword evidence="3" id="KW-0804">Transcription</keyword>
<comment type="caution">
    <text evidence="5">The sequence shown here is derived from an EMBL/GenBank/DDBJ whole genome shotgun (WGS) entry which is preliminary data.</text>
</comment>
<dbReference type="Gene3D" id="1.10.260.40">
    <property type="entry name" value="lambda repressor-like DNA-binding domains"/>
    <property type="match status" value="1"/>
</dbReference>
<keyword evidence="2 5" id="KW-0238">DNA-binding</keyword>
<gene>
    <name evidence="5" type="ORF">GCM10020367_10400</name>
</gene>
<evidence type="ECO:0000256" key="1">
    <source>
        <dbReference type="ARBA" id="ARBA00023015"/>
    </source>
</evidence>
<accession>A0ABP6S635</accession>
<dbReference type="CDD" id="cd01392">
    <property type="entry name" value="HTH_LacI"/>
    <property type="match status" value="1"/>
</dbReference>
<dbReference type="CDD" id="cd06267">
    <property type="entry name" value="PBP1_LacI_sugar_binding-like"/>
    <property type="match status" value="1"/>
</dbReference>
<evidence type="ECO:0000256" key="2">
    <source>
        <dbReference type="ARBA" id="ARBA00023125"/>
    </source>
</evidence>
<reference evidence="6" key="1">
    <citation type="journal article" date="2019" name="Int. J. Syst. Evol. Microbiol.">
        <title>The Global Catalogue of Microorganisms (GCM) 10K type strain sequencing project: providing services to taxonomists for standard genome sequencing and annotation.</title>
        <authorList>
            <consortium name="The Broad Institute Genomics Platform"/>
            <consortium name="The Broad Institute Genome Sequencing Center for Infectious Disease"/>
            <person name="Wu L."/>
            <person name="Ma J."/>
        </authorList>
    </citation>
    <scope>NUCLEOTIDE SEQUENCE [LARGE SCALE GENOMIC DNA]</scope>
    <source>
        <strain evidence="6">JCM 9651</strain>
    </source>
</reference>